<feature type="repeat" description="WD" evidence="3">
    <location>
        <begin position="644"/>
        <end position="686"/>
    </location>
</feature>
<feature type="region of interest" description="Disordered" evidence="4">
    <location>
        <begin position="580"/>
        <end position="601"/>
    </location>
</feature>
<keyword evidence="2" id="KW-0677">Repeat</keyword>
<dbReference type="Proteomes" id="UP000660262">
    <property type="component" value="Unassembled WGS sequence"/>
</dbReference>
<keyword evidence="1 3" id="KW-0853">WD repeat</keyword>
<feature type="region of interest" description="Disordered" evidence="4">
    <location>
        <begin position="128"/>
        <end position="152"/>
    </location>
</feature>
<dbReference type="PROSITE" id="PS50082">
    <property type="entry name" value="WD_REPEATS_2"/>
    <property type="match status" value="3"/>
</dbReference>
<gene>
    <name evidence="5" type="ORF">PPROV_000401500</name>
</gene>
<protein>
    <submittedName>
        <fullName evidence="5">Uncharacterized protein</fullName>
    </submittedName>
</protein>
<dbReference type="GO" id="GO:0005634">
    <property type="term" value="C:nucleus"/>
    <property type="evidence" value="ECO:0007669"/>
    <property type="project" value="TreeGrafter"/>
</dbReference>
<feature type="compositionally biased region" description="Acidic residues" evidence="4">
    <location>
        <begin position="1110"/>
        <end position="1126"/>
    </location>
</feature>
<dbReference type="InterPro" id="IPR052060">
    <property type="entry name" value="Bromo_WD_repeat"/>
</dbReference>
<dbReference type="EMBL" id="BNJQ01000009">
    <property type="protein sequence ID" value="GHP05263.1"/>
    <property type="molecule type" value="Genomic_DNA"/>
</dbReference>
<feature type="compositionally biased region" description="Low complexity" evidence="4">
    <location>
        <begin position="583"/>
        <end position="599"/>
    </location>
</feature>
<evidence type="ECO:0000256" key="2">
    <source>
        <dbReference type="ARBA" id="ARBA00022737"/>
    </source>
</evidence>
<evidence type="ECO:0000313" key="6">
    <source>
        <dbReference type="Proteomes" id="UP000660262"/>
    </source>
</evidence>
<sequence>MPMNHDASSLAVQGASLSSDVAFLALHYLSPHIPPHLVQELEQALSSRLPMRRDYTGAAHAVSYEQLAASQQAAAAASGGLNALMCKLVELETARPGGCPRITSLLDYSAASLAKPLSATLANNAITPTNPPLLRRRQPPSSRHATTASVTRHVMERECGGRRRVPLPPAQHTAKSIEPIRFLAGHRDAVYCINFSPTGRFFITGADDGEVKIWCSRTTLLLATCIGHGGDIVDISVSVDESTVSTCANDGSVLSWHLCAGELGTLASRHVHHVKTPTQIVYHPSIPGLFMTSAEDGAVCLWAAGDAGATLAPLSVFDAADVTPGAEPRAHSTKYYYDDPNMPRAAPAPAEAAGRAVPARAAIKLWGVQFDASGRFAVAGASDGTAWMLELGVSEILSGGEHASIGRPRSVRAAALAAETEAREREKGKATAASSSMSPSHHHHHHHHHHRGPSYHGVNQIPADVRANLASSAAALSASGQPAMQLAVVGDLKGHAASIQHVFSAHKTSAVLTVSQDGAVRIWRPHQKCATATAAKGAGGTSSNRPRGKASTSTAAAAASRSWEMAHRLHCDMFPSSPDGVDASAGTANRGANASAGAASRKKPPVPALVWASFTCDDRRVVASASDFSLRIFDAWTGEPQSVLRSHVSDVFVLNTHPWHPHIAISAGYDGVVVMWDVARGVAINQCQPLEVDPSRCAGERNSYLDGQWSPDGSMYICTDGYGQVFVLGDMVLRRLLDASAAHFCQFHKFVQPTATATATGGVAGAESDPNAPDAGAQPPEPPGPPQRVLCMVDGTAYPPSYTNSYARGTLEADGFGEREVVIRPDPLGQSVSSPWSDVADTVAYERSLNHLRTILGGAHGGMMIRYPSHAVAERDAALPRITMRWEMGGGVLAPDALAARNNLVQQTTLIWGNAALLNGAGGAPPTAAGVGVTAAVAAGAGAGASGAAGPSRRTAGAAGGARRAGATRGRQYVIIDDEEEDEDNDIEMEYGDDPEDDEVDELRRTSTARQQRRARRAAATGASQRARRALRTIDDDEGDEDDEEDWNEDGNEDDEDDADLEGLVDEDDIDDEDFQLHGAVITSGAAASGEPFVSSRGRTVRVPQRLDYAEDDDDEEEDDDFDDEERMTTRGQEPVSPPVAVPRQPRSARERRPRLLLRLSRDVVAAAASRQREQPATMQVDPRTADGPSSDVPFASTRTGRMPKRPRRLEDDLALEAERREEAAREAALAARAAAQEQAARAAEEAAQQARLAETAAAEEEEREIARRREQSIHARAERAERRKQAEEQEERERQERERRARLPPVRLLRTRRGGGN</sequence>
<evidence type="ECO:0000256" key="4">
    <source>
        <dbReference type="SAM" id="MobiDB-lite"/>
    </source>
</evidence>
<dbReference type="InterPro" id="IPR036322">
    <property type="entry name" value="WD40_repeat_dom_sf"/>
</dbReference>
<dbReference type="PROSITE" id="PS50294">
    <property type="entry name" value="WD_REPEATS_REGION"/>
    <property type="match status" value="1"/>
</dbReference>
<feature type="compositionally biased region" description="Basic and acidic residues" evidence="4">
    <location>
        <begin position="1209"/>
        <end position="1226"/>
    </location>
</feature>
<dbReference type="PANTHER" id="PTHR16266:SF17">
    <property type="entry name" value="BRWD3"/>
    <property type="match status" value="1"/>
</dbReference>
<dbReference type="OrthoDB" id="512384at2759"/>
<dbReference type="GO" id="GO:0008360">
    <property type="term" value="P:regulation of cell shape"/>
    <property type="evidence" value="ECO:0007669"/>
    <property type="project" value="TreeGrafter"/>
</dbReference>
<feature type="region of interest" description="Disordered" evidence="4">
    <location>
        <begin position="531"/>
        <end position="557"/>
    </location>
</feature>
<dbReference type="InterPro" id="IPR001680">
    <property type="entry name" value="WD40_rpt"/>
</dbReference>
<dbReference type="Gene3D" id="2.130.10.10">
    <property type="entry name" value="YVTN repeat-like/Quinoprotein amine dehydrogenase"/>
    <property type="match status" value="2"/>
</dbReference>
<feature type="compositionally biased region" description="Low complexity" evidence="4">
    <location>
        <begin position="1227"/>
        <end position="1257"/>
    </location>
</feature>
<name>A0A830HFJ3_9CHLO</name>
<feature type="region of interest" description="Disordered" evidence="4">
    <location>
        <begin position="943"/>
        <end position="1318"/>
    </location>
</feature>
<feature type="compositionally biased region" description="Basic and acidic residues" evidence="4">
    <location>
        <begin position="420"/>
        <end position="429"/>
    </location>
</feature>
<evidence type="ECO:0000313" key="5">
    <source>
        <dbReference type="EMBL" id="GHP05263.1"/>
    </source>
</evidence>
<feature type="compositionally biased region" description="Acidic residues" evidence="4">
    <location>
        <begin position="1035"/>
        <end position="1074"/>
    </location>
</feature>
<comment type="caution">
    <text evidence="5">The sequence shown here is derived from an EMBL/GenBank/DDBJ whole genome shotgun (WGS) entry which is preliminary data.</text>
</comment>
<feature type="repeat" description="WD" evidence="3">
    <location>
        <begin position="183"/>
        <end position="214"/>
    </location>
</feature>
<dbReference type="GO" id="GO:0006357">
    <property type="term" value="P:regulation of transcription by RNA polymerase II"/>
    <property type="evidence" value="ECO:0007669"/>
    <property type="project" value="TreeGrafter"/>
</dbReference>
<dbReference type="SMART" id="SM00320">
    <property type="entry name" value="WD40"/>
    <property type="match status" value="5"/>
</dbReference>
<dbReference type="InterPro" id="IPR019775">
    <property type="entry name" value="WD40_repeat_CS"/>
</dbReference>
<dbReference type="InterPro" id="IPR015943">
    <property type="entry name" value="WD40/YVTN_repeat-like_dom_sf"/>
</dbReference>
<reference evidence="5" key="1">
    <citation type="submission" date="2020-10" db="EMBL/GenBank/DDBJ databases">
        <title>Unveiling of a novel bifunctional photoreceptor, Dualchrome1, isolated from a cosmopolitan green alga.</title>
        <authorList>
            <person name="Suzuki S."/>
            <person name="Kawachi M."/>
        </authorList>
    </citation>
    <scope>NUCLEOTIDE SEQUENCE</scope>
    <source>
        <strain evidence="5">NIES 2893</strain>
    </source>
</reference>
<feature type="compositionally biased region" description="Basic residues" evidence="4">
    <location>
        <begin position="440"/>
        <end position="453"/>
    </location>
</feature>
<feature type="compositionally biased region" description="Acidic residues" evidence="4">
    <location>
        <begin position="976"/>
        <end position="1001"/>
    </location>
</feature>
<feature type="compositionally biased region" description="Low complexity" evidence="4">
    <location>
        <begin position="1157"/>
        <end position="1170"/>
    </location>
</feature>
<dbReference type="SUPFAM" id="SSF50978">
    <property type="entry name" value="WD40 repeat-like"/>
    <property type="match status" value="1"/>
</dbReference>
<dbReference type="PANTHER" id="PTHR16266">
    <property type="entry name" value="WD REPEAT DOMAIN 9"/>
    <property type="match status" value="1"/>
</dbReference>
<feature type="repeat" description="WD" evidence="3">
    <location>
        <begin position="492"/>
        <end position="523"/>
    </location>
</feature>
<dbReference type="GO" id="GO:0007010">
    <property type="term" value="P:cytoskeleton organization"/>
    <property type="evidence" value="ECO:0007669"/>
    <property type="project" value="TreeGrafter"/>
</dbReference>
<feature type="compositionally biased region" description="Low complexity" evidence="4">
    <location>
        <begin position="948"/>
        <end position="971"/>
    </location>
</feature>
<dbReference type="Pfam" id="PF00400">
    <property type="entry name" value="WD40"/>
    <property type="match status" value="3"/>
</dbReference>
<feature type="compositionally biased region" description="Basic and acidic residues" evidence="4">
    <location>
        <begin position="1265"/>
        <end position="1302"/>
    </location>
</feature>
<proteinExistence type="predicted"/>
<dbReference type="PROSITE" id="PS00678">
    <property type="entry name" value="WD_REPEATS_1"/>
    <property type="match status" value="1"/>
</dbReference>
<feature type="region of interest" description="Disordered" evidence="4">
    <location>
        <begin position="416"/>
        <end position="459"/>
    </location>
</feature>
<evidence type="ECO:0000256" key="3">
    <source>
        <dbReference type="PROSITE-ProRule" id="PRU00221"/>
    </source>
</evidence>
<evidence type="ECO:0000256" key="1">
    <source>
        <dbReference type="ARBA" id="ARBA00022574"/>
    </source>
</evidence>
<organism evidence="5 6">
    <name type="scientific">Pycnococcus provasolii</name>
    <dbReference type="NCBI Taxonomy" id="41880"/>
    <lineage>
        <taxon>Eukaryota</taxon>
        <taxon>Viridiplantae</taxon>
        <taxon>Chlorophyta</taxon>
        <taxon>Pseudoscourfieldiophyceae</taxon>
        <taxon>Pseudoscourfieldiales</taxon>
        <taxon>Pycnococcaceae</taxon>
        <taxon>Pycnococcus</taxon>
    </lineage>
</organism>
<accession>A0A830HFJ3</accession>
<keyword evidence="6" id="KW-1185">Reference proteome</keyword>
<feature type="region of interest" description="Disordered" evidence="4">
    <location>
        <begin position="761"/>
        <end position="788"/>
    </location>
</feature>